<gene>
    <name evidence="1" type="ORF">KSX_51080</name>
</gene>
<reference evidence="1" key="1">
    <citation type="submission" date="2020-10" db="EMBL/GenBank/DDBJ databases">
        <title>Taxonomic study of unclassified bacteria belonging to the class Ktedonobacteria.</title>
        <authorList>
            <person name="Yabe S."/>
            <person name="Wang C.M."/>
            <person name="Zheng Y."/>
            <person name="Sakai Y."/>
            <person name="Cavaletti L."/>
            <person name="Monciardini P."/>
            <person name="Donadio S."/>
        </authorList>
    </citation>
    <scope>NUCLEOTIDE SEQUENCE</scope>
    <source>
        <strain evidence="1">SOSP1-1</strain>
    </source>
</reference>
<evidence type="ECO:0000313" key="2">
    <source>
        <dbReference type="Proteomes" id="UP000612362"/>
    </source>
</evidence>
<name>A0A8J3MTA5_9CHLR</name>
<accession>A0A8J3MTA5</accession>
<keyword evidence="2" id="KW-1185">Reference proteome</keyword>
<dbReference type="EMBL" id="BNJF01000002">
    <property type="protein sequence ID" value="GHO46945.1"/>
    <property type="molecule type" value="Genomic_DNA"/>
</dbReference>
<dbReference type="AlphaFoldDB" id="A0A8J3MTA5"/>
<comment type="caution">
    <text evidence="1">The sequence shown here is derived from an EMBL/GenBank/DDBJ whole genome shotgun (WGS) entry which is preliminary data.</text>
</comment>
<organism evidence="1 2">
    <name type="scientific">Ktedonospora formicarum</name>
    <dbReference type="NCBI Taxonomy" id="2778364"/>
    <lineage>
        <taxon>Bacteria</taxon>
        <taxon>Bacillati</taxon>
        <taxon>Chloroflexota</taxon>
        <taxon>Ktedonobacteria</taxon>
        <taxon>Ktedonobacterales</taxon>
        <taxon>Ktedonobacteraceae</taxon>
        <taxon>Ktedonospora</taxon>
    </lineage>
</organism>
<dbReference type="RefSeq" id="WP_220196285.1">
    <property type="nucleotide sequence ID" value="NZ_BNJF01000002.1"/>
</dbReference>
<proteinExistence type="predicted"/>
<dbReference type="Proteomes" id="UP000612362">
    <property type="component" value="Unassembled WGS sequence"/>
</dbReference>
<sequence length="153" mass="17135">MQQRIYYAGQVTPENLADAIVEASQYTRRMRAQKVSGGRAVMVQIGRWEFHHLERAVTVGIACKPDDQRYLVVSLGERDWVNEEARGQAVQQLVRGAVVSALMTPWALFSMASPAARLLVRDTTTERQWALIEAAVMRLGGTLVEQRTLTPPL</sequence>
<evidence type="ECO:0000313" key="1">
    <source>
        <dbReference type="EMBL" id="GHO46945.1"/>
    </source>
</evidence>
<protein>
    <submittedName>
        <fullName evidence="1">Uncharacterized protein</fullName>
    </submittedName>
</protein>